<keyword evidence="1" id="KW-0805">Transcription regulation</keyword>
<evidence type="ECO:0000313" key="5">
    <source>
        <dbReference type="EMBL" id="EGO64991.1"/>
    </source>
</evidence>
<dbReference type="Gene3D" id="1.10.10.10">
    <property type="entry name" value="Winged helix-like DNA-binding domain superfamily/Winged helix DNA-binding domain"/>
    <property type="match status" value="1"/>
</dbReference>
<dbReference type="SMART" id="SM00895">
    <property type="entry name" value="FCD"/>
    <property type="match status" value="1"/>
</dbReference>
<dbReference type="InterPro" id="IPR008920">
    <property type="entry name" value="TF_FadR/GntR_C"/>
</dbReference>
<dbReference type="OrthoDB" id="9781630at2"/>
<dbReference type="GO" id="GO:0003677">
    <property type="term" value="F:DNA binding"/>
    <property type="evidence" value="ECO:0007669"/>
    <property type="project" value="UniProtKB-KW"/>
</dbReference>
<dbReference type="Pfam" id="PF00392">
    <property type="entry name" value="GntR"/>
    <property type="match status" value="1"/>
</dbReference>
<dbReference type="AlphaFoldDB" id="F7NG73"/>
<evidence type="ECO:0000259" key="4">
    <source>
        <dbReference type="PROSITE" id="PS50949"/>
    </source>
</evidence>
<dbReference type="PANTHER" id="PTHR43537:SF24">
    <property type="entry name" value="GLUCONATE OPERON TRANSCRIPTIONAL REPRESSOR"/>
    <property type="match status" value="1"/>
</dbReference>
<dbReference type="Gene3D" id="1.20.120.530">
    <property type="entry name" value="GntR ligand-binding domain-like"/>
    <property type="match status" value="1"/>
</dbReference>
<comment type="caution">
    <text evidence="5">The sequence shown here is derived from an EMBL/GenBank/DDBJ whole genome shotgun (WGS) entry which is preliminary data.</text>
</comment>
<dbReference type="Pfam" id="PF07729">
    <property type="entry name" value="FCD"/>
    <property type="match status" value="1"/>
</dbReference>
<dbReference type="STRING" id="1009370.ALO_05298"/>
<dbReference type="PROSITE" id="PS50949">
    <property type="entry name" value="HTH_GNTR"/>
    <property type="match status" value="1"/>
</dbReference>
<organism evidence="5 6">
    <name type="scientific">Acetonema longum DSM 6540</name>
    <dbReference type="NCBI Taxonomy" id="1009370"/>
    <lineage>
        <taxon>Bacteria</taxon>
        <taxon>Bacillati</taxon>
        <taxon>Bacillota</taxon>
        <taxon>Negativicutes</taxon>
        <taxon>Acetonemataceae</taxon>
        <taxon>Acetonema</taxon>
    </lineage>
</organism>
<keyword evidence="3" id="KW-0804">Transcription</keyword>
<dbReference type="RefSeq" id="WP_004093521.1">
    <property type="nucleotide sequence ID" value="NZ_AFGF01000040.1"/>
</dbReference>
<dbReference type="EMBL" id="AFGF01000040">
    <property type="protein sequence ID" value="EGO64991.1"/>
    <property type="molecule type" value="Genomic_DNA"/>
</dbReference>
<dbReference type="InterPro" id="IPR036390">
    <property type="entry name" value="WH_DNA-bd_sf"/>
</dbReference>
<dbReference type="InterPro" id="IPR036388">
    <property type="entry name" value="WH-like_DNA-bd_sf"/>
</dbReference>
<dbReference type="GO" id="GO:0003700">
    <property type="term" value="F:DNA-binding transcription factor activity"/>
    <property type="evidence" value="ECO:0007669"/>
    <property type="project" value="InterPro"/>
</dbReference>
<gene>
    <name evidence="5" type="ORF">ALO_05298</name>
</gene>
<protein>
    <submittedName>
        <fullName evidence="5">Transcriptional regulator, GntR family protein</fullName>
    </submittedName>
</protein>
<accession>F7NG73</accession>
<dbReference type="CDD" id="cd07377">
    <property type="entry name" value="WHTH_GntR"/>
    <property type="match status" value="1"/>
</dbReference>
<feature type="domain" description="HTH gntR-type" evidence="4">
    <location>
        <begin position="12"/>
        <end position="79"/>
    </location>
</feature>
<name>F7NG73_9FIRM</name>
<proteinExistence type="predicted"/>
<reference evidence="5 6" key="1">
    <citation type="journal article" date="2011" name="EMBO J.">
        <title>Structural diversity of bacterial flagellar motors.</title>
        <authorList>
            <person name="Chen S."/>
            <person name="Beeby M."/>
            <person name="Murphy G.E."/>
            <person name="Leadbetter J.R."/>
            <person name="Hendrixson D.R."/>
            <person name="Briegel A."/>
            <person name="Li Z."/>
            <person name="Shi J."/>
            <person name="Tocheva E.I."/>
            <person name="Muller A."/>
            <person name="Dobro M.J."/>
            <person name="Jensen G.J."/>
        </authorList>
    </citation>
    <scope>NUCLEOTIDE SEQUENCE [LARGE SCALE GENOMIC DNA]</scope>
    <source>
        <strain evidence="5 6">DSM 6540</strain>
    </source>
</reference>
<dbReference type="Proteomes" id="UP000003240">
    <property type="component" value="Unassembled WGS sequence"/>
</dbReference>
<sequence>MKEMKFTSAGEDSLSNKVFKFVKTQIINGGYGPGEILLEGKLADELGVSRTPVREAIRLLEMEGLVETAPKKGTVVLGISSKDVQDIFAIRQLLEGLAARLAAERLTGDELKELQKTYDLMEFFTQKEDPEELTDLDNRFHHIIYQASGSRILNLTLHNLHYYVQLARLDSLRSPQRPPHVIDEHRAILDALAKRNPDQAEQAMVHHVKMAYRNISSHFPETNR</sequence>
<evidence type="ECO:0000256" key="3">
    <source>
        <dbReference type="ARBA" id="ARBA00023163"/>
    </source>
</evidence>
<dbReference type="InterPro" id="IPR000524">
    <property type="entry name" value="Tscrpt_reg_HTH_GntR"/>
</dbReference>
<keyword evidence="6" id="KW-1185">Reference proteome</keyword>
<dbReference type="eggNOG" id="COG1802">
    <property type="taxonomic scope" value="Bacteria"/>
</dbReference>
<evidence type="ECO:0000313" key="6">
    <source>
        <dbReference type="Proteomes" id="UP000003240"/>
    </source>
</evidence>
<dbReference type="PRINTS" id="PR00035">
    <property type="entry name" value="HTHGNTR"/>
</dbReference>
<keyword evidence="2" id="KW-0238">DNA-binding</keyword>
<dbReference type="SMART" id="SM00345">
    <property type="entry name" value="HTH_GNTR"/>
    <property type="match status" value="1"/>
</dbReference>
<dbReference type="InterPro" id="IPR011711">
    <property type="entry name" value="GntR_C"/>
</dbReference>
<evidence type="ECO:0000256" key="2">
    <source>
        <dbReference type="ARBA" id="ARBA00023125"/>
    </source>
</evidence>
<dbReference type="SUPFAM" id="SSF48008">
    <property type="entry name" value="GntR ligand-binding domain-like"/>
    <property type="match status" value="1"/>
</dbReference>
<dbReference type="PANTHER" id="PTHR43537">
    <property type="entry name" value="TRANSCRIPTIONAL REGULATOR, GNTR FAMILY"/>
    <property type="match status" value="1"/>
</dbReference>
<dbReference type="SUPFAM" id="SSF46785">
    <property type="entry name" value="Winged helix' DNA-binding domain"/>
    <property type="match status" value="1"/>
</dbReference>
<evidence type="ECO:0000256" key="1">
    <source>
        <dbReference type="ARBA" id="ARBA00023015"/>
    </source>
</evidence>